<evidence type="ECO:0000313" key="1">
    <source>
        <dbReference type="EMBL" id="EUJ34200.1"/>
    </source>
</evidence>
<dbReference type="OrthoDB" id="2223243at2"/>
<dbReference type="STRING" id="1265861.BCAMP_12613"/>
<name>W7CA46_9LIST</name>
<gene>
    <name evidence="1" type="ORF">BCAMP_12613</name>
</gene>
<comment type="caution">
    <text evidence="1">The sequence shown here is derived from an EMBL/GenBank/DDBJ whole genome shotgun (WGS) entry which is preliminary data.</text>
</comment>
<sequence>MVTYNEVFSSRLNKYLTAQKANEMFIGKSEFGKVIPKELLSNNEFHCASNCELQLTCINIGIDFTDETNHANRIAPYFSNRSKQQNHSNHCRRVIDRTEKRKHEKKQTAYYTQEGNTFIMSFEKGKGFPPNKEATQSFESNNSNVKNVSLKNKDTKANLTSKKRVPHISSIKRLIDFFEEYQMNDPSISLLDKTHSPITFEDIFIPIGGQLIDNIYSIYYGDAIVKWVNFNGQKVLRLSFIHSTVINANDTSYQPYTLLFESDFRNNKKNYALQGTCEICE</sequence>
<reference evidence="1 2" key="1">
    <citation type="submission" date="2012-12" db="EMBL/GenBank/DDBJ databases">
        <title>Novel taxa of Listeriaceae from agricultural environments in the United States.</title>
        <authorList>
            <person name="den Bakker H.C."/>
            <person name="Allred A."/>
            <person name="Warchocki S."/>
            <person name="Wright E.M."/>
            <person name="Burrell A."/>
            <person name="Nightingale K.K."/>
            <person name="Kephart D."/>
            <person name="Wiedmann M."/>
        </authorList>
    </citation>
    <scope>NUCLEOTIDE SEQUENCE [LARGE SCALE GENOMIC DNA]</scope>
    <source>
        <strain evidence="1 2">FSL F6-1037</strain>
    </source>
</reference>
<dbReference type="RefSeq" id="WP_035315790.1">
    <property type="nucleotide sequence ID" value="NZ_AODH01000077.1"/>
</dbReference>
<keyword evidence="2" id="KW-1185">Reference proteome</keyword>
<dbReference type="EMBL" id="AODH01000077">
    <property type="protein sequence ID" value="EUJ34200.1"/>
    <property type="molecule type" value="Genomic_DNA"/>
</dbReference>
<accession>W7CA46</accession>
<organism evidence="1 2">
    <name type="scientific">Brochothrix campestris FSL F6-1037</name>
    <dbReference type="NCBI Taxonomy" id="1265861"/>
    <lineage>
        <taxon>Bacteria</taxon>
        <taxon>Bacillati</taxon>
        <taxon>Bacillota</taxon>
        <taxon>Bacilli</taxon>
        <taxon>Bacillales</taxon>
        <taxon>Listeriaceae</taxon>
        <taxon>Brochothrix</taxon>
    </lineage>
</organism>
<evidence type="ECO:0000313" key="2">
    <source>
        <dbReference type="Proteomes" id="UP000019243"/>
    </source>
</evidence>
<protein>
    <submittedName>
        <fullName evidence="1">Uncharacterized protein</fullName>
    </submittedName>
</protein>
<proteinExistence type="predicted"/>
<dbReference type="Proteomes" id="UP000019243">
    <property type="component" value="Unassembled WGS sequence"/>
</dbReference>
<dbReference type="AlphaFoldDB" id="W7CA46"/>